<evidence type="ECO:0000313" key="2">
    <source>
        <dbReference type="Proteomes" id="UP000233491"/>
    </source>
</evidence>
<evidence type="ECO:0000313" key="1">
    <source>
        <dbReference type="EMBL" id="PKR90891.1"/>
    </source>
</evidence>
<dbReference type="AlphaFoldDB" id="A0A1I4Q854"/>
<dbReference type="InterPro" id="IPR009363">
    <property type="entry name" value="Phage_Mu_Gp16"/>
</dbReference>
<dbReference type="OrthoDB" id="7353918at2"/>
<accession>A0A1I4Q854</accession>
<dbReference type="EMBL" id="PJNW01000002">
    <property type="protein sequence ID" value="PKR90891.1"/>
    <property type="molecule type" value="Genomic_DNA"/>
</dbReference>
<dbReference type="Proteomes" id="UP000233491">
    <property type="component" value="Unassembled WGS sequence"/>
</dbReference>
<sequence>MTTLAATSDQIRALQATRRKAGIDDDAWHVRLGERYGVTSTKHLTVMQANAELDSLKGSAPARRPNGRLKLDGPYAGKLQALWIGAWNLGIVRDRDDAALIAFVRRQTGIDHVRWVQDAEDAAKAIEALKGWMAREADVDWTAVKTAPAWYNSPQYRVVMAQWRILCALDRQRSEPRWSLFTTVDAFLATTLDEDFAFHTASQSLWRQAMNHLGGLIRNLKGA</sequence>
<gene>
    <name evidence="1" type="ORF">CXZ10_05970</name>
</gene>
<dbReference type="Pfam" id="PF06252">
    <property type="entry name" value="GemA"/>
    <property type="match status" value="1"/>
</dbReference>
<proteinExistence type="predicted"/>
<protein>
    <submittedName>
        <fullName evidence="1">GemA protein</fullName>
    </submittedName>
</protein>
<keyword evidence="2" id="KW-1185">Reference proteome</keyword>
<comment type="caution">
    <text evidence="1">The sequence shown here is derived from an EMBL/GenBank/DDBJ whole genome shotgun (WGS) entry which is preliminary data.</text>
</comment>
<name>A0A1I4Q854_9HYPH</name>
<dbReference type="RefSeq" id="WP_101288154.1">
    <property type="nucleotide sequence ID" value="NZ_FOUQ01000001.1"/>
</dbReference>
<reference evidence="1 2" key="1">
    <citation type="submission" date="2017-12" db="EMBL/GenBank/DDBJ databases">
        <title>Anaerobic carbon monoxide metabolism by Pleomorphomonas carboxyditropha sp. nov., a new mesophilic hydrogenogenic carboxidotroph.</title>
        <authorList>
            <person name="Esquivel-Elizondo S."/>
            <person name="Krajmalnik-Brown R."/>
        </authorList>
    </citation>
    <scope>NUCLEOTIDE SEQUENCE [LARGE SCALE GENOMIC DNA]</scope>
    <source>
        <strain evidence="1 2">R5-392</strain>
    </source>
</reference>
<organism evidence="1 2">
    <name type="scientific">Pleomorphomonas diazotrophica</name>
    <dbReference type="NCBI Taxonomy" id="1166257"/>
    <lineage>
        <taxon>Bacteria</taxon>
        <taxon>Pseudomonadati</taxon>
        <taxon>Pseudomonadota</taxon>
        <taxon>Alphaproteobacteria</taxon>
        <taxon>Hyphomicrobiales</taxon>
        <taxon>Pleomorphomonadaceae</taxon>
        <taxon>Pleomorphomonas</taxon>
    </lineage>
</organism>